<sequence length="142" mass="15595">MNSRVHHPHNQGSLSLPFLHSRFLPFQRPPAPQLPFTQQTPIRDHHPPFLPSLGQTPKERKKQNKTTTVCSLPLSLSTAYSQLLTNAAFLPSSCPLSASSFSINLAISNFLASCLLCSTISLTLFVLLTITNTPSQSKVRTS</sequence>
<keyword evidence="2" id="KW-1133">Transmembrane helix</keyword>
<name>A0A218Y3E9_PUNGR</name>
<feature type="region of interest" description="Disordered" evidence="1">
    <location>
        <begin position="45"/>
        <end position="66"/>
    </location>
</feature>
<proteinExistence type="predicted"/>
<evidence type="ECO:0000256" key="2">
    <source>
        <dbReference type="SAM" id="Phobius"/>
    </source>
</evidence>
<evidence type="ECO:0000313" key="4">
    <source>
        <dbReference type="Proteomes" id="UP000197138"/>
    </source>
</evidence>
<evidence type="ECO:0000256" key="1">
    <source>
        <dbReference type="SAM" id="MobiDB-lite"/>
    </source>
</evidence>
<dbReference type="EMBL" id="MTKT01000157">
    <property type="protein sequence ID" value="OWM91588.1"/>
    <property type="molecule type" value="Genomic_DNA"/>
</dbReference>
<gene>
    <name evidence="3" type="ORF">CDL15_Pgr022337</name>
</gene>
<protein>
    <submittedName>
        <fullName evidence="3">Uncharacterized protein</fullName>
    </submittedName>
</protein>
<keyword evidence="2" id="KW-0812">Transmembrane</keyword>
<feature type="transmembrane region" description="Helical" evidence="2">
    <location>
        <begin position="110"/>
        <end position="130"/>
    </location>
</feature>
<dbReference type="AlphaFoldDB" id="A0A218Y3E9"/>
<feature type="transmembrane region" description="Helical" evidence="2">
    <location>
        <begin position="68"/>
        <end position="90"/>
    </location>
</feature>
<reference evidence="4" key="1">
    <citation type="journal article" date="2017" name="Plant J.">
        <title>The pomegranate (Punica granatum L.) genome and the genomics of punicalagin biosynthesis.</title>
        <authorList>
            <person name="Qin G."/>
            <person name="Xu C."/>
            <person name="Ming R."/>
            <person name="Tang H."/>
            <person name="Guyot R."/>
            <person name="Kramer E.M."/>
            <person name="Hu Y."/>
            <person name="Yi X."/>
            <person name="Qi Y."/>
            <person name="Xu X."/>
            <person name="Gao Z."/>
            <person name="Pan H."/>
            <person name="Jian J."/>
            <person name="Tian Y."/>
            <person name="Yue Z."/>
            <person name="Xu Y."/>
        </authorList>
    </citation>
    <scope>NUCLEOTIDE SEQUENCE [LARGE SCALE GENOMIC DNA]</scope>
    <source>
        <strain evidence="4">cv. Dabenzi</strain>
    </source>
</reference>
<evidence type="ECO:0000313" key="3">
    <source>
        <dbReference type="EMBL" id="OWM91588.1"/>
    </source>
</evidence>
<dbReference type="Proteomes" id="UP000197138">
    <property type="component" value="Unassembled WGS sequence"/>
</dbReference>
<accession>A0A218Y3E9</accession>
<organism evidence="3 4">
    <name type="scientific">Punica granatum</name>
    <name type="common">Pomegranate</name>
    <dbReference type="NCBI Taxonomy" id="22663"/>
    <lineage>
        <taxon>Eukaryota</taxon>
        <taxon>Viridiplantae</taxon>
        <taxon>Streptophyta</taxon>
        <taxon>Embryophyta</taxon>
        <taxon>Tracheophyta</taxon>
        <taxon>Spermatophyta</taxon>
        <taxon>Magnoliopsida</taxon>
        <taxon>eudicotyledons</taxon>
        <taxon>Gunneridae</taxon>
        <taxon>Pentapetalae</taxon>
        <taxon>rosids</taxon>
        <taxon>malvids</taxon>
        <taxon>Myrtales</taxon>
        <taxon>Lythraceae</taxon>
        <taxon>Punica</taxon>
    </lineage>
</organism>
<comment type="caution">
    <text evidence="3">The sequence shown here is derived from an EMBL/GenBank/DDBJ whole genome shotgun (WGS) entry which is preliminary data.</text>
</comment>
<keyword evidence="2" id="KW-0472">Membrane</keyword>